<sequence length="49" mass="5149">MSSRYPAGSQCNSLQKKVESTVADIAYLAVTLVGFSSCALVVRLLGASR</sequence>
<evidence type="ECO:0000256" key="1">
    <source>
        <dbReference type="SAM" id="Phobius"/>
    </source>
</evidence>
<keyword evidence="3" id="KW-1185">Reference proteome</keyword>
<accession>A0A239KI50</accession>
<gene>
    <name evidence="2" type="ORF">SAMN05421642_110185</name>
</gene>
<dbReference type="Proteomes" id="UP000198327">
    <property type="component" value="Unassembled WGS sequence"/>
</dbReference>
<evidence type="ECO:0000313" key="3">
    <source>
        <dbReference type="Proteomes" id="UP000198327"/>
    </source>
</evidence>
<dbReference type="AlphaFoldDB" id="A0A239KI50"/>
<organism evidence="2 3">
    <name type="scientific">Rhodococcoides kyotonense</name>
    <dbReference type="NCBI Taxonomy" id="398843"/>
    <lineage>
        <taxon>Bacteria</taxon>
        <taxon>Bacillati</taxon>
        <taxon>Actinomycetota</taxon>
        <taxon>Actinomycetes</taxon>
        <taxon>Mycobacteriales</taxon>
        <taxon>Nocardiaceae</taxon>
        <taxon>Rhodococcoides</taxon>
    </lineage>
</organism>
<keyword evidence="1" id="KW-0812">Transmembrane</keyword>
<dbReference type="EMBL" id="FZOW01000010">
    <property type="protein sequence ID" value="SNT17680.1"/>
    <property type="molecule type" value="Genomic_DNA"/>
</dbReference>
<keyword evidence="1" id="KW-1133">Transmembrane helix</keyword>
<proteinExistence type="predicted"/>
<protein>
    <submittedName>
        <fullName evidence="2">Uncharacterized protein</fullName>
    </submittedName>
</protein>
<evidence type="ECO:0000313" key="2">
    <source>
        <dbReference type="EMBL" id="SNT17680.1"/>
    </source>
</evidence>
<name>A0A239KI50_9NOCA</name>
<reference evidence="3" key="1">
    <citation type="submission" date="2017-06" db="EMBL/GenBank/DDBJ databases">
        <authorList>
            <person name="Varghese N."/>
            <person name="Submissions S."/>
        </authorList>
    </citation>
    <scope>NUCLEOTIDE SEQUENCE [LARGE SCALE GENOMIC DNA]</scope>
    <source>
        <strain evidence="3">JCM 23211</strain>
    </source>
</reference>
<feature type="transmembrane region" description="Helical" evidence="1">
    <location>
        <begin position="25"/>
        <end position="46"/>
    </location>
</feature>
<keyword evidence="1" id="KW-0472">Membrane</keyword>